<dbReference type="STRING" id="413071.G9MWM3"/>
<dbReference type="OrthoDB" id="10056939at2759"/>
<keyword evidence="8" id="KW-1185">Reference proteome</keyword>
<name>G9MWM3_HYPVG</name>
<gene>
    <name evidence="7" type="ORF">TRIVIDRAFT_51881</name>
</gene>
<comment type="subcellular location">
    <subcellularLocation>
        <location evidence="4">Nucleus</location>
    </subcellularLocation>
</comment>
<dbReference type="GO" id="GO:0005634">
    <property type="term" value="C:nucleus"/>
    <property type="evidence" value="ECO:0007669"/>
    <property type="project" value="UniProtKB-SubCell"/>
</dbReference>
<feature type="compositionally biased region" description="Low complexity" evidence="5">
    <location>
        <begin position="140"/>
        <end position="151"/>
    </location>
</feature>
<dbReference type="SMART" id="SM00389">
    <property type="entry name" value="HOX"/>
    <property type="match status" value="1"/>
</dbReference>
<dbReference type="GO" id="GO:0003677">
    <property type="term" value="F:DNA binding"/>
    <property type="evidence" value="ECO:0007669"/>
    <property type="project" value="UniProtKB-UniRule"/>
</dbReference>
<reference evidence="7 8" key="1">
    <citation type="journal article" date="2011" name="Genome Biol.">
        <title>Comparative genome sequence analysis underscores mycoparasitism as the ancestral life style of Trichoderma.</title>
        <authorList>
            <person name="Kubicek C.P."/>
            <person name="Herrera-Estrella A."/>
            <person name="Seidl-Seiboth V."/>
            <person name="Martinez D.A."/>
            <person name="Druzhinina I.S."/>
            <person name="Thon M."/>
            <person name="Zeilinger S."/>
            <person name="Casas-Flores S."/>
            <person name="Horwitz B.A."/>
            <person name="Mukherjee P.K."/>
            <person name="Mukherjee M."/>
            <person name="Kredics L."/>
            <person name="Alcaraz L.D."/>
            <person name="Aerts A."/>
            <person name="Antal Z."/>
            <person name="Atanasova L."/>
            <person name="Cervantes-Badillo M.G."/>
            <person name="Challacombe J."/>
            <person name="Chertkov O."/>
            <person name="McCluskey K."/>
            <person name="Coulpier F."/>
            <person name="Deshpande N."/>
            <person name="von Doehren H."/>
            <person name="Ebbole D.J."/>
            <person name="Esquivel-Naranjo E.U."/>
            <person name="Fekete E."/>
            <person name="Flipphi M."/>
            <person name="Glaser F."/>
            <person name="Gomez-Rodriguez E.Y."/>
            <person name="Gruber S."/>
            <person name="Han C."/>
            <person name="Henrissat B."/>
            <person name="Hermosa R."/>
            <person name="Hernandez-Onate M."/>
            <person name="Karaffa L."/>
            <person name="Kosti I."/>
            <person name="Le Crom S."/>
            <person name="Lindquist E."/>
            <person name="Lucas S."/>
            <person name="Luebeck M."/>
            <person name="Luebeck P.S."/>
            <person name="Margeot A."/>
            <person name="Metz B."/>
            <person name="Misra M."/>
            <person name="Nevalainen H."/>
            <person name="Omann M."/>
            <person name="Packer N."/>
            <person name="Perrone G."/>
            <person name="Uresti-Rivera E.E."/>
            <person name="Salamov A."/>
            <person name="Schmoll M."/>
            <person name="Seiboth B."/>
            <person name="Shapiro H."/>
            <person name="Sukno S."/>
            <person name="Tamayo-Ramos J.A."/>
            <person name="Tisch D."/>
            <person name="Wiest A."/>
            <person name="Wilkinson H.H."/>
            <person name="Zhang M."/>
            <person name="Coutinho P.M."/>
            <person name="Kenerley C.M."/>
            <person name="Monte E."/>
            <person name="Baker S.E."/>
            <person name="Grigoriev I.V."/>
        </authorList>
    </citation>
    <scope>NUCLEOTIDE SEQUENCE [LARGE SCALE GENOMIC DNA]</scope>
    <source>
        <strain evidence="8">Gv29-8 / FGSC 10586</strain>
    </source>
</reference>
<feature type="DNA-binding region" description="Homeobox" evidence="4">
    <location>
        <begin position="9"/>
        <end position="71"/>
    </location>
</feature>
<dbReference type="CDD" id="cd00086">
    <property type="entry name" value="homeodomain"/>
    <property type="match status" value="1"/>
</dbReference>
<evidence type="ECO:0000256" key="5">
    <source>
        <dbReference type="SAM" id="MobiDB-lite"/>
    </source>
</evidence>
<evidence type="ECO:0000256" key="3">
    <source>
        <dbReference type="ARBA" id="ARBA00023242"/>
    </source>
</evidence>
<evidence type="ECO:0000259" key="6">
    <source>
        <dbReference type="PROSITE" id="PS50071"/>
    </source>
</evidence>
<feature type="region of interest" description="Disordered" evidence="5">
    <location>
        <begin position="140"/>
        <end position="162"/>
    </location>
</feature>
<dbReference type="InParanoid" id="G9MWM3"/>
<protein>
    <recommendedName>
        <fullName evidence="6">Homeobox domain-containing protein</fullName>
    </recommendedName>
</protein>
<dbReference type="InterPro" id="IPR008422">
    <property type="entry name" value="KN_HD"/>
</dbReference>
<dbReference type="InterPro" id="IPR001356">
    <property type="entry name" value="HD"/>
</dbReference>
<sequence length="210" mass="23664">MQDAPVDDSTRPITRHSWRSTQLLKQWYTSNSAWPYPSAEQKKELSHQTGLSVRQISQWFVNTRRRDAERQGNEILDSSINPVSSSVPTSLDLNEEQQDNVKAIDRRHRSSSSGAISQVTVQGDLAGLVSRDDVPVNASALSSSCSSSYSHGSDRTSRHHRKTRCVALRHTARDEPAEENDSRIYQCTFCRHLQIKIRLDETRGDTPSSS</sequence>
<evidence type="ECO:0000313" key="8">
    <source>
        <dbReference type="Proteomes" id="UP000007115"/>
    </source>
</evidence>
<dbReference type="GO" id="GO:0006355">
    <property type="term" value="P:regulation of DNA-templated transcription"/>
    <property type="evidence" value="ECO:0007669"/>
    <property type="project" value="InterPro"/>
</dbReference>
<evidence type="ECO:0000256" key="2">
    <source>
        <dbReference type="ARBA" id="ARBA00023155"/>
    </source>
</evidence>
<feature type="region of interest" description="Disordered" evidence="5">
    <location>
        <begin position="70"/>
        <end position="95"/>
    </location>
</feature>
<dbReference type="RefSeq" id="XP_013955383.1">
    <property type="nucleotide sequence ID" value="XM_014099908.1"/>
</dbReference>
<dbReference type="Gene3D" id="1.10.10.60">
    <property type="entry name" value="Homeodomain-like"/>
    <property type="match status" value="1"/>
</dbReference>
<evidence type="ECO:0000313" key="7">
    <source>
        <dbReference type="EMBL" id="EHK21190.1"/>
    </source>
</evidence>
<dbReference type="HOGENOM" id="CLU_1310299_0_0_1"/>
<keyword evidence="2 4" id="KW-0371">Homeobox</keyword>
<dbReference type="Pfam" id="PF05920">
    <property type="entry name" value="Homeobox_KN"/>
    <property type="match status" value="1"/>
</dbReference>
<dbReference type="VEuPathDB" id="FungiDB:TRIVIDRAFT_51881"/>
<dbReference type="InterPro" id="IPR009057">
    <property type="entry name" value="Homeodomain-like_sf"/>
</dbReference>
<dbReference type="SUPFAM" id="SSF46689">
    <property type="entry name" value="Homeodomain-like"/>
    <property type="match status" value="1"/>
</dbReference>
<evidence type="ECO:0000256" key="4">
    <source>
        <dbReference type="PROSITE-ProRule" id="PRU00108"/>
    </source>
</evidence>
<dbReference type="GeneID" id="25795149"/>
<dbReference type="PROSITE" id="PS50071">
    <property type="entry name" value="HOMEOBOX_2"/>
    <property type="match status" value="1"/>
</dbReference>
<comment type="caution">
    <text evidence="7">The sequence shown here is derived from an EMBL/GenBank/DDBJ whole genome shotgun (WGS) entry which is preliminary data.</text>
</comment>
<feature type="domain" description="Homeobox" evidence="6">
    <location>
        <begin position="7"/>
        <end position="70"/>
    </location>
</feature>
<dbReference type="InterPro" id="IPR050224">
    <property type="entry name" value="TALE_homeobox"/>
</dbReference>
<dbReference type="PANTHER" id="PTHR11850">
    <property type="entry name" value="HOMEOBOX PROTEIN TRANSCRIPTION FACTORS"/>
    <property type="match status" value="1"/>
</dbReference>
<dbReference type="Proteomes" id="UP000007115">
    <property type="component" value="Unassembled WGS sequence"/>
</dbReference>
<dbReference type="AlphaFoldDB" id="G9MWM3"/>
<evidence type="ECO:0000256" key="1">
    <source>
        <dbReference type="ARBA" id="ARBA00023125"/>
    </source>
</evidence>
<keyword evidence="1 4" id="KW-0238">DNA-binding</keyword>
<dbReference type="EMBL" id="ABDF02000074">
    <property type="protein sequence ID" value="EHK21190.1"/>
    <property type="molecule type" value="Genomic_DNA"/>
</dbReference>
<dbReference type="eggNOG" id="KOG0773">
    <property type="taxonomic scope" value="Eukaryota"/>
</dbReference>
<feature type="compositionally biased region" description="Polar residues" evidence="5">
    <location>
        <begin position="76"/>
        <end position="92"/>
    </location>
</feature>
<organism evidence="7 8">
    <name type="scientific">Hypocrea virens (strain Gv29-8 / FGSC 10586)</name>
    <name type="common">Gliocladium virens</name>
    <name type="synonym">Trichoderma virens</name>
    <dbReference type="NCBI Taxonomy" id="413071"/>
    <lineage>
        <taxon>Eukaryota</taxon>
        <taxon>Fungi</taxon>
        <taxon>Dikarya</taxon>
        <taxon>Ascomycota</taxon>
        <taxon>Pezizomycotina</taxon>
        <taxon>Sordariomycetes</taxon>
        <taxon>Hypocreomycetidae</taxon>
        <taxon>Hypocreales</taxon>
        <taxon>Hypocreaceae</taxon>
        <taxon>Trichoderma</taxon>
    </lineage>
</organism>
<accession>G9MWM3</accession>
<proteinExistence type="predicted"/>
<keyword evidence="3 4" id="KW-0539">Nucleus</keyword>